<dbReference type="Gene3D" id="1.20.1280.50">
    <property type="match status" value="1"/>
</dbReference>
<dbReference type="SUPFAM" id="SSF81383">
    <property type="entry name" value="F-box domain"/>
    <property type="match status" value="1"/>
</dbReference>
<evidence type="ECO:0000313" key="3">
    <source>
        <dbReference type="Proteomes" id="UP001457282"/>
    </source>
</evidence>
<reference evidence="2 3" key="1">
    <citation type="journal article" date="2023" name="G3 (Bethesda)">
        <title>A chromosome-length genome assembly and annotation of blackberry (Rubus argutus, cv. 'Hillquist').</title>
        <authorList>
            <person name="Bruna T."/>
            <person name="Aryal R."/>
            <person name="Dudchenko O."/>
            <person name="Sargent D.J."/>
            <person name="Mead D."/>
            <person name="Buti M."/>
            <person name="Cavallini A."/>
            <person name="Hytonen T."/>
            <person name="Andres J."/>
            <person name="Pham M."/>
            <person name="Weisz D."/>
            <person name="Mascagni F."/>
            <person name="Usai G."/>
            <person name="Natali L."/>
            <person name="Bassil N."/>
            <person name="Fernandez G.E."/>
            <person name="Lomsadze A."/>
            <person name="Armour M."/>
            <person name="Olukolu B."/>
            <person name="Poorten T."/>
            <person name="Britton C."/>
            <person name="Davik J."/>
            <person name="Ashrafi H."/>
            <person name="Aiden E.L."/>
            <person name="Borodovsky M."/>
            <person name="Worthington M."/>
        </authorList>
    </citation>
    <scope>NUCLEOTIDE SEQUENCE [LARGE SCALE GENOMIC DNA]</scope>
    <source>
        <strain evidence="2">PI 553951</strain>
    </source>
</reference>
<dbReference type="PROSITE" id="PS50181">
    <property type="entry name" value="FBOX"/>
    <property type="match status" value="1"/>
</dbReference>
<name>A0AAW1VXW9_RUBAR</name>
<feature type="domain" description="F-box" evidence="1">
    <location>
        <begin position="36"/>
        <end position="83"/>
    </location>
</feature>
<proteinExistence type="predicted"/>
<dbReference type="Proteomes" id="UP001457282">
    <property type="component" value="Unassembled WGS sequence"/>
</dbReference>
<comment type="caution">
    <text evidence="2">The sequence shown here is derived from an EMBL/GenBank/DDBJ whole genome shotgun (WGS) entry which is preliminary data.</text>
</comment>
<dbReference type="EMBL" id="JBEDUW010000007">
    <property type="protein sequence ID" value="KAK9913224.1"/>
    <property type="molecule type" value="Genomic_DNA"/>
</dbReference>
<dbReference type="Pfam" id="PF12937">
    <property type="entry name" value="F-box-like"/>
    <property type="match status" value="1"/>
</dbReference>
<dbReference type="PANTHER" id="PTHR38926">
    <property type="entry name" value="F-BOX DOMAIN CONTAINING PROTEIN, EXPRESSED"/>
    <property type="match status" value="1"/>
</dbReference>
<dbReference type="InterPro" id="IPR001810">
    <property type="entry name" value="F-box_dom"/>
</dbReference>
<evidence type="ECO:0000313" key="2">
    <source>
        <dbReference type="EMBL" id="KAK9913224.1"/>
    </source>
</evidence>
<protein>
    <recommendedName>
        <fullName evidence="1">F-box domain-containing protein</fullName>
    </recommendedName>
</protein>
<dbReference type="InterPro" id="IPR032675">
    <property type="entry name" value="LRR_dom_sf"/>
</dbReference>
<sequence>MSTNPPEAEEQNPIMEIDEQLLDLSLNHQMIDDRFDRRWEDLPSDCLINIFEKVGTESLLVSVPFVCKSWCGSARKPSCWKRLILPDDVPGTDSFDINGTTDAVDIEDQVSRFKYFMRERCARAFNVDLVGYFFTARFFKFVIDRSGGDVKFLKLPTGFYDIAVVLKQISQHCNSLRGLNVCDADVSRKAALAIVKFVPKINYLWLRRARISREDLVTLLQGCKELQVLDARECSGFDEGDEEISELASSVPKFMCEGSRVGQGGESGQRGSYGYPFGRRQLWYIGLCGLGLLPDIGGVGAEEAGCSGDGATSGWAHSKGLDGYGVWADEIDGCPDLGVAKPP</sequence>
<dbReference type="SUPFAM" id="SSF52047">
    <property type="entry name" value="RNI-like"/>
    <property type="match status" value="1"/>
</dbReference>
<gene>
    <name evidence="2" type="ORF">M0R45_037047</name>
</gene>
<keyword evidence="3" id="KW-1185">Reference proteome</keyword>
<organism evidence="2 3">
    <name type="scientific">Rubus argutus</name>
    <name type="common">Southern blackberry</name>
    <dbReference type="NCBI Taxonomy" id="59490"/>
    <lineage>
        <taxon>Eukaryota</taxon>
        <taxon>Viridiplantae</taxon>
        <taxon>Streptophyta</taxon>
        <taxon>Embryophyta</taxon>
        <taxon>Tracheophyta</taxon>
        <taxon>Spermatophyta</taxon>
        <taxon>Magnoliopsida</taxon>
        <taxon>eudicotyledons</taxon>
        <taxon>Gunneridae</taxon>
        <taxon>Pentapetalae</taxon>
        <taxon>rosids</taxon>
        <taxon>fabids</taxon>
        <taxon>Rosales</taxon>
        <taxon>Rosaceae</taxon>
        <taxon>Rosoideae</taxon>
        <taxon>Rosoideae incertae sedis</taxon>
        <taxon>Rubus</taxon>
    </lineage>
</organism>
<dbReference type="AlphaFoldDB" id="A0AAW1VXW9"/>
<dbReference type="Gene3D" id="3.80.10.10">
    <property type="entry name" value="Ribonuclease Inhibitor"/>
    <property type="match status" value="1"/>
</dbReference>
<dbReference type="InterPro" id="IPR036047">
    <property type="entry name" value="F-box-like_dom_sf"/>
</dbReference>
<dbReference type="PANTHER" id="PTHR38926:SF5">
    <property type="entry name" value="F-BOX AND LEUCINE-RICH REPEAT PROTEIN 6"/>
    <property type="match status" value="1"/>
</dbReference>
<accession>A0AAW1VXW9</accession>
<evidence type="ECO:0000259" key="1">
    <source>
        <dbReference type="PROSITE" id="PS50181"/>
    </source>
</evidence>